<dbReference type="Pfam" id="PF04082">
    <property type="entry name" value="Fungal_trans"/>
    <property type="match status" value="1"/>
</dbReference>
<name>A0A8H4LF88_9HYPO</name>
<keyword evidence="2" id="KW-0539">Nucleus</keyword>
<evidence type="ECO:0000313" key="6">
    <source>
        <dbReference type="Proteomes" id="UP000554235"/>
    </source>
</evidence>
<reference evidence="5 6" key="1">
    <citation type="submission" date="2020-01" db="EMBL/GenBank/DDBJ databases">
        <title>Identification and distribution of gene clusters putatively required for synthesis of sphingolipid metabolism inhibitors in phylogenetically diverse species of the filamentous fungus Fusarium.</title>
        <authorList>
            <person name="Kim H.-S."/>
            <person name="Busman M."/>
            <person name="Brown D.W."/>
            <person name="Divon H."/>
            <person name="Uhlig S."/>
            <person name="Proctor R.H."/>
        </authorList>
    </citation>
    <scope>NUCLEOTIDE SEQUENCE [LARGE SCALE GENOMIC DNA]</scope>
    <source>
        <strain evidence="5 6">NRRL 20459</strain>
    </source>
</reference>
<protein>
    <submittedName>
        <fullName evidence="5">Zn(2)-C6 fungal-type DNA-binding domain</fullName>
    </submittedName>
</protein>
<dbReference type="Proteomes" id="UP000554235">
    <property type="component" value="Unassembled WGS sequence"/>
</dbReference>
<evidence type="ECO:0000313" key="5">
    <source>
        <dbReference type="EMBL" id="KAF4467048.1"/>
    </source>
</evidence>
<dbReference type="GO" id="GO:0000981">
    <property type="term" value="F:DNA-binding transcription factor activity, RNA polymerase II-specific"/>
    <property type="evidence" value="ECO:0007669"/>
    <property type="project" value="InterPro"/>
</dbReference>
<dbReference type="InterPro" id="IPR001138">
    <property type="entry name" value="Zn2Cys6_DnaBD"/>
</dbReference>
<organism evidence="5 6">
    <name type="scientific">Fusarium albosuccineum</name>
    <dbReference type="NCBI Taxonomy" id="1237068"/>
    <lineage>
        <taxon>Eukaryota</taxon>
        <taxon>Fungi</taxon>
        <taxon>Dikarya</taxon>
        <taxon>Ascomycota</taxon>
        <taxon>Pezizomycotina</taxon>
        <taxon>Sordariomycetes</taxon>
        <taxon>Hypocreomycetidae</taxon>
        <taxon>Hypocreales</taxon>
        <taxon>Nectriaceae</taxon>
        <taxon>Fusarium</taxon>
        <taxon>Fusarium decemcellulare species complex</taxon>
    </lineage>
</organism>
<dbReference type="SUPFAM" id="SSF57701">
    <property type="entry name" value="Zn2/Cys6 DNA-binding domain"/>
    <property type="match status" value="1"/>
</dbReference>
<evidence type="ECO:0000256" key="1">
    <source>
        <dbReference type="ARBA" id="ARBA00022723"/>
    </source>
</evidence>
<accession>A0A8H4LF88</accession>
<dbReference type="InterPro" id="IPR053187">
    <property type="entry name" value="Notoamide_regulator"/>
</dbReference>
<dbReference type="EMBL" id="JAADYS010000796">
    <property type="protein sequence ID" value="KAF4467048.1"/>
    <property type="molecule type" value="Genomic_DNA"/>
</dbReference>
<dbReference type="GO" id="GO:0006351">
    <property type="term" value="P:DNA-templated transcription"/>
    <property type="evidence" value="ECO:0007669"/>
    <property type="project" value="InterPro"/>
</dbReference>
<keyword evidence="5" id="KW-0238">DNA-binding</keyword>
<dbReference type="Pfam" id="PF00172">
    <property type="entry name" value="Zn_clus"/>
    <property type="match status" value="1"/>
</dbReference>
<feature type="domain" description="Zn(2)-C6 fungal-type" evidence="4">
    <location>
        <begin position="46"/>
        <end position="76"/>
    </location>
</feature>
<dbReference type="PROSITE" id="PS00463">
    <property type="entry name" value="ZN2_CY6_FUNGAL_1"/>
    <property type="match status" value="1"/>
</dbReference>
<dbReference type="PROSITE" id="PS50048">
    <property type="entry name" value="ZN2_CY6_FUNGAL_2"/>
    <property type="match status" value="1"/>
</dbReference>
<keyword evidence="1" id="KW-0479">Metal-binding</keyword>
<dbReference type="PANTHER" id="PTHR47256:SF3">
    <property type="entry name" value="ZN(II)2CYS6 TRANSCRIPTION FACTOR (EUROFUNG)"/>
    <property type="match status" value="1"/>
</dbReference>
<dbReference type="Gene3D" id="4.10.240.10">
    <property type="entry name" value="Zn(2)-C6 fungal-type DNA-binding domain"/>
    <property type="match status" value="1"/>
</dbReference>
<dbReference type="GO" id="GO:0008270">
    <property type="term" value="F:zinc ion binding"/>
    <property type="evidence" value="ECO:0007669"/>
    <property type="project" value="InterPro"/>
</dbReference>
<evidence type="ECO:0000259" key="4">
    <source>
        <dbReference type="PROSITE" id="PS50048"/>
    </source>
</evidence>
<dbReference type="SMART" id="SM00066">
    <property type="entry name" value="GAL4"/>
    <property type="match status" value="1"/>
</dbReference>
<dbReference type="InterPro" id="IPR007219">
    <property type="entry name" value="XnlR_reg_dom"/>
</dbReference>
<feature type="region of interest" description="Disordered" evidence="3">
    <location>
        <begin position="1"/>
        <end position="35"/>
    </location>
</feature>
<proteinExistence type="predicted"/>
<comment type="caution">
    <text evidence="5">The sequence shown here is derived from an EMBL/GenBank/DDBJ whole genome shotgun (WGS) entry which is preliminary data.</text>
</comment>
<evidence type="ECO:0000256" key="3">
    <source>
        <dbReference type="SAM" id="MobiDB-lite"/>
    </source>
</evidence>
<dbReference type="InterPro" id="IPR036864">
    <property type="entry name" value="Zn2-C6_fun-type_DNA-bd_sf"/>
</dbReference>
<dbReference type="CDD" id="cd12148">
    <property type="entry name" value="fungal_TF_MHR"/>
    <property type="match status" value="1"/>
</dbReference>
<evidence type="ECO:0000256" key="2">
    <source>
        <dbReference type="ARBA" id="ARBA00023242"/>
    </source>
</evidence>
<dbReference type="OrthoDB" id="2943660at2759"/>
<dbReference type="AlphaFoldDB" id="A0A8H4LF88"/>
<keyword evidence="6" id="KW-1185">Reference proteome</keyword>
<dbReference type="CDD" id="cd00067">
    <property type="entry name" value="GAL4"/>
    <property type="match status" value="1"/>
</dbReference>
<dbReference type="GO" id="GO:0003677">
    <property type="term" value="F:DNA binding"/>
    <property type="evidence" value="ECO:0007669"/>
    <property type="project" value="UniProtKB-KW"/>
</dbReference>
<gene>
    <name evidence="5" type="ORF">FALBO_6083</name>
</gene>
<feature type="compositionally biased region" description="Low complexity" evidence="3">
    <location>
        <begin position="20"/>
        <end position="31"/>
    </location>
</feature>
<dbReference type="PANTHER" id="PTHR47256">
    <property type="entry name" value="ZN(II)2CYS6 TRANSCRIPTION FACTOR (EUROFUNG)-RELATED"/>
    <property type="match status" value="1"/>
</dbReference>
<sequence length="622" mass="69621">MTDRNRPLLPAQPQTRKPGESSGSAPEGGPPVFSTLARKRKAVRVACDACRKRKERCNGEHPICGSCMGRRTECIYTLIGRDEFVFKSRHGALQMENEQWRELYGLLRRLPEDVARQAFARIRDADDPITVLNFATSVSVLADPPAPRPGPSSTGWDPRVDTLNLKALSESPIRVHARPWTAIAGDGLVSQLISSFFIWDDAFFCAFIDREAFLGDMRNGDPKGAKYCSPFLVNAICASRCFTSARAKSFSAIAGIDVGVQFLDEAKKLLDLEHGRASLPSVQGLTLMFTLSAYRGSDRAGMMYRYAAYEMLRRLHLDRAFAKIKDDPEKARQRQIISKAQWGLFCFERKEDTADNVDFMGKPHTRDSETIPIVPGILDAACDLSELLYQTMLCNTQAKEVGTEEDLAKRHALYASVLEWRRDIPDRMKNDANLTPQTCFLRVYTDEVLISILRPLSPDTVFEKELTVKDLCIRYSDFDTTLTEQYIHNFMLSDYSCMAMCGLYNTVLTIVRHLDDPTARGILVRASRILRGMARDFPMAKYILQGVKAMAWALGFKVPPEGRQYFESLGSGKEELQDVPLAFTLPPAASVRELLCAEDDGGSQTGIEMGLLLSKWSALSID</sequence>